<dbReference type="PROSITE" id="PS00061">
    <property type="entry name" value="ADH_SHORT"/>
    <property type="match status" value="1"/>
</dbReference>
<keyword evidence="5" id="KW-1185">Reference proteome</keyword>
<gene>
    <name evidence="4" type="ORF">MicloDRAFT_00012370</name>
</gene>
<dbReference type="Proteomes" id="UP000003947">
    <property type="component" value="Unassembled WGS sequence"/>
</dbReference>
<dbReference type="SUPFAM" id="SSF51735">
    <property type="entry name" value="NAD(P)-binding Rossmann-fold domains"/>
    <property type="match status" value="1"/>
</dbReference>
<dbReference type="AlphaFoldDB" id="I4Z124"/>
<dbReference type="InterPro" id="IPR057326">
    <property type="entry name" value="KR_dom"/>
</dbReference>
<dbReference type="FunFam" id="3.40.50.720:FF:000173">
    <property type="entry name" value="3-oxoacyl-[acyl-carrier protein] reductase"/>
    <property type="match status" value="1"/>
</dbReference>
<dbReference type="HOGENOM" id="CLU_010194_1_2_5"/>
<dbReference type="Pfam" id="PF13561">
    <property type="entry name" value="adh_short_C2"/>
    <property type="match status" value="1"/>
</dbReference>
<dbReference type="RefSeq" id="WP_009489985.1">
    <property type="nucleotide sequence ID" value="NZ_CP141050.1"/>
</dbReference>
<dbReference type="OrthoDB" id="9790146at2"/>
<protein>
    <recommendedName>
        <fullName evidence="3">Ketoreductase domain-containing protein</fullName>
    </recommendedName>
</protein>
<dbReference type="PATRIC" id="fig|864069.3.peg.1374"/>
<keyword evidence="2" id="KW-0560">Oxidoreductase</keyword>
<organism evidence="4 5">
    <name type="scientific">Microvirga lotononidis</name>
    <dbReference type="NCBI Taxonomy" id="864069"/>
    <lineage>
        <taxon>Bacteria</taxon>
        <taxon>Pseudomonadati</taxon>
        <taxon>Pseudomonadota</taxon>
        <taxon>Alphaproteobacteria</taxon>
        <taxon>Hyphomicrobiales</taxon>
        <taxon>Methylobacteriaceae</taxon>
        <taxon>Microvirga</taxon>
    </lineage>
</organism>
<dbReference type="PANTHER" id="PTHR42760">
    <property type="entry name" value="SHORT-CHAIN DEHYDROGENASES/REDUCTASES FAMILY MEMBER"/>
    <property type="match status" value="1"/>
</dbReference>
<proteinExistence type="inferred from homology"/>
<dbReference type="InterPro" id="IPR036291">
    <property type="entry name" value="NAD(P)-bd_dom_sf"/>
</dbReference>
<dbReference type="GO" id="GO:0030497">
    <property type="term" value="P:fatty acid elongation"/>
    <property type="evidence" value="ECO:0007669"/>
    <property type="project" value="TreeGrafter"/>
</dbReference>
<comment type="similarity">
    <text evidence="1">Belongs to the short-chain dehydrogenases/reductases (SDR) family.</text>
</comment>
<name>I4Z124_9HYPH</name>
<dbReference type="PRINTS" id="PR00081">
    <property type="entry name" value="GDHRDH"/>
</dbReference>
<dbReference type="PRINTS" id="PR00080">
    <property type="entry name" value="SDRFAMILY"/>
</dbReference>
<dbReference type="InterPro" id="IPR020904">
    <property type="entry name" value="Sc_DH/Rdtase_CS"/>
</dbReference>
<dbReference type="Gene3D" id="3.40.50.720">
    <property type="entry name" value="NAD(P)-binding Rossmann-like Domain"/>
    <property type="match status" value="1"/>
</dbReference>
<dbReference type="SMART" id="SM00822">
    <property type="entry name" value="PKS_KR"/>
    <property type="match status" value="1"/>
</dbReference>
<accession>I4Z124</accession>
<evidence type="ECO:0000259" key="3">
    <source>
        <dbReference type="SMART" id="SM00822"/>
    </source>
</evidence>
<feature type="domain" description="Ketoreductase" evidence="3">
    <location>
        <begin position="5"/>
        <end position="189"/>
    </location>
</feature>
<reference evidence="4 5" key="1">
    <citation type="submission" date="2012-02" db="EMBL/GenBank/DDBJ databases">
        <title>Improved High-Quality Draft sequence of Microvirga sp. WSM3557.</title>
        <authorList>
            <consortium name="US DOE Joint Genome Institute"/>
            <person name="Lucas S."/>
            <person name="Han J."/>
            <person name="Lapidus A."/>
            <person name="Cheng J.-F."/>
            <person name="Goodwin L."/>
            <person name="Pitluck S."/>
            <person name="Peters L."/>
            <person name="Zhang X."/>
            <person name="Detter J.C."/>
            <person name="Han C."/>
            <person name="Tapia R."/>
            <person name="Land M."/>
            <person name="Hauser L."/>
            <person name="Kyrpides N."/>
            <person name="Ivanova N."/>
            <person name="Pagani I."/>
            <person name="Brau L."/>
            <person name="Yates R."/>
            <person name="O'Hara G."/>
            <person name="Rui T."/>
            <person name="Howieson J."/>
            <person name="Reeve W."/>
            <person name="Woyke T."/>
        </authorList>
    </citation>
    <scope>NUCLEOTIDE SEQUENCE [LARGE SCALE GENOMIC DNA]</scope>
    <source>
        <strain evidence="4 5">WSM3557</strain>
    </source>
</reference>
<evidence type="ECO:0000313" key="5">
    <source>
        <dbReference type="Proteomes" id="UP000003947"/>
    </source>
</evidence>
<dbReference type="STRING" id="864069.MicloDRAFT_00012370"/>
<evidence type="ECO:0000256" key="1">
    <source>
        <dbReference type="ARBA" id="ARBA00006484"/>
    </source>
</evidence>
<dbReference type="PANTHER" id="PTHR42760:SF123">
    <property type="entry name" value="OXIDOREDUCTASE"/>
    <property type="match status" value="1"/>
</dbReference>
<dbReference type="GO" id="GO:0016616">
    <property type="term" value="F:oxidoreductase activity, acting on the CH-OH group of donors, NAD or NADP as acceptor"/>
    <property type="evidence" value="ECO:0007669"/>
    <property type="project" value="UniProtKB-ARBA"/>
</dbReference>
<evidence type="ECO:0000313" key="4">
    <source>
        <dbReference type="EMBL" id="EIM29916.1"/>
    </source>
</evidence>
<dbReference type="InterPro" id="IPR002347">
    <property type="entry name" value="SDR_fam"/>
</dbReference>
<evidence type="ECO:0000256" key="2">
    <source>
        <dbReference type="ARBA" id="ARBA00023002"/>
    </source>
</evidence>
<sequence length="266" mass="27825">MAQEQTVLVTGGASGIGLAVVEAVLAEGWRAVVADLDPRNLDRCKDSLGSFGGRVRFESMNVADEHAVTRVIEACEAEFGPLTGVVNSAGIGRDVPALETSIELFRAMLEVNLIGSFVVSREAARRMRERGAGSIVNIASVSGVMGNKGRVAYGASKGGVITMTKVMAVELASLGIRVNAIAPGPIETPLVQDVHTPEVRSAWMSTVPQRRYGQPNEIAGTAVFLLDNLKSSYITGQTICVDGGFSIAGILDGMAARGAAPSIVRQ</sequence>
<dbReference type="eggNOG" id="COG1028">
    <property type="taxonomic scope" value="Bacteria"/>
</dbReference>
<dbReference type="EMBL" id="JH660640">
    <property type="protein sequence ID" value="EIM29916.1"/>
    <property type="molecule type" value="Genomic_DNA"/>
</dbReference>